<dbReference type="SMART" id="SM00387">
    <property type="entry name" value="HATPase_c"/>
    <property type="match status" value="1"/>
</dbReference>
<keyword evidence="5" id="KW-0597">Phosphoprotein</keyword>
<evidence type="ECO:0000259" key="16">
    <source>
        <dbReference type="PROSITE" id="PS50109"/>
    </source>
</evidence>
<dbReference type="EMBL" id="JAFKCV010000004">
    <property type="protein sequence ID" value="MBN7825459.1"/>
    <property type="molecule type" value="Genomic_DNA"/>
</dbReference>
<dbReference type="GO" id="GO:0005524">
    <property type="term" value="F:ATP binding"/>
    <property type="evidence" value="ECO:0007669"/>
    <property type="project" value="UniProtKB-KW"/>
</dbReference>
<keyword evidence="4" id="KW-1003">Cell membrane</keyword>
<keyword evidence="13 15" id="KW-0472">Membrane</keyword>
<dbReference type="Proteomes" id="UP000664654">
    <property type="component" value="Unassembled WGS sequence"/>
</dbReference>
<feature type="coiled-coil region" evidence="14">
    <location>
        <begin position="312"/>
        <end position="360"/>
    </location>
</feature>
<keyword evidence="6" id="KW-0808">Transferase</keyword>
<organism evidence="17 18">
    <name type="scientific">Bowmanella dokdonensis</name>
    <dbReference type="NCBI Taxonomy" id="751969"/>
    <lineage>
        <taxon>Bacteria</taxon>
        <taxon>Pseudomonadati</taxon>
        <taxon>Pseudomonadota</taxon>
        <taxon>Gammaproteobacteria</taxon>
        <taxon>Alteromonadales</taxon>
        <taxon>Alteromonadaceae</taxon>
        <taxon>Bowmanella</taxon>
    </lineage>
</organism>
<dbReference type="InterPro" id="IPR003661">
    <property type="entry name" value="HisK_dim/P_dom"/>
</dbReference>
<keyword evidence="9 17" id="KW-0418">Kinase</keyword>
<dbReference type="CDD" id="cd00075">
    <property type="entry name" value="HATPase"/>
    <property type="match status" value="1"/>
</dbReference>
<dbReference type="AlphaFoldDB" id="A0A939DMS8"/>
<evidence type="ECO:0000313" key="17">
    <source>
        <dbReference type="EMBL" id="MBN7825459.1"/>
    </source>
</evidence>
<dbReference type="Pfam" id="PF02518">
    <property type="entry name" value="HATPase_c"/>
    <property type="match status" value="1"/>
</dbReference>
<evidence type="ECO:0000256" key="15">
    <source>
        <dbReference type="SAM" id="Phobius"/>
    </source>
</evidence>
<name>A0A939DMS8_9ALTE</name>
<keyword evidence="10" id="KW-0067">ATP-binding</keyword>
<dbReference type="GO" id="GO:0005886">
    <property type="term" value="C:plasma membrane"/>
    <property type="evidence" value="ECO:0007669"/>
    <property type="project" value="UniProtKB-SubCell"/>
</dbReference>
<dbReference type="InterPro" id="IPR033479">
    <property type="entry name" value="dCache_1"/>
</dbReference>
<evidence type="ECO:0000256" key="12">
    <source>
        <dbReference type="ARBA" id="ARBA00023012"/>
    </source>
</evidence>
<evidence type="ECO:0000256" key="14">
    <source>
        <dbReference type="SAM" id="Coils"/>
    </source>
</evidence>
<dbReference type="FunFam" id="3.30.450.20:FF:000127">
    <property type="entry name" value="C4-dicarboxylate transport sensor protein"/>
    <property type="match status" value="1"/>
</dbReference>
<dbReference type="InterPro" id="IPR036890">
    <property type="entry name" value="HATPase_C_sf"/>
</dbReference>
<evidence type="ECO:0000256" key="7">
    <source>
        <dbReference type="ARBA" id="ARBA00022692"/>
    </source>
</evidence>
<dbReference type="PIRSF" id="PIRSF036431">
    <property type="entry name" value="STHK_DctB"/>
    <property type="match status" value="1"/>
</dbReference>
<dbReference type="InterPro" id="IPR029151">
    <property type="entry name" value="Sensor-like_sf"/>
</dbReference>
<dbReference type="CDD" id="cd12914">
    <property type="entry name" value="PDC1_DGC_like"/>
    <property type="match status" value="1"/>
</dbReference>
<comment type="catalytic activity">
    <reaction evidence="1">
        <text>ATP + protein L-histidine = ADP + protein N-phospho-L-histidine.</text>
        <dbReference type="EC" id="2.7.13.3"/>
    </reaction>
</comment>
<dbReference type="PANTHER" id="PTHR43065:SF46">
    <property type="entry name" value="C4-DICARBOXYLATE TRANSPORT SENSOR PROTEIN DCTB"/>
    <property type="match status" value="1"/>
</dbReference>
<evidence type="ECO:0000256" key="10">
    <source>
        <dbReference type="ARBA" id="ARBA00022840"/>
    </source>
</evidence>
<dbReference type="SMART" id="SM00388">
    <property type="entry name" value="HisKA"/>
    <property type="match status" value="1"/>
</dbReference>
<evidence type="ECO:0000256" key="2">
    <source>
        <dbReference type="ARBA" id="ARBA00004651"/>
    </source>
</evidence>
<dbReference type="Pfam" id="PF00512">
    <property type="entry name" value="HisKA"/>
    <property type="match status" value="1"/>
</dbReference>
<evidence type="ECO:0000256" key="1">
    <source>
        <dbReference type="ARBA" id="ARBA00000085"/>
    </source>
</evidence>
<evidence type="ECO:0000313" key="18">
    <source>
        <dbReference type="Proteomes" id="UP000664654"/>
    </source>
</evidence>
<evidence type="ECO:0000256" key="13">
    <source>
        <dbReference type="ARBA" id="ARBA00023136"/>
    </source>
</evidence>
<dbReference type="EC" id="2.7.13.3" evidence="3"/>
<keyword evidence="18" id="KW-1185">Reference proteome</keyword>
<gene>
    <name evidence="17" type="ORF">J0A66_09520</name>
</gene>
<dbReference type="SUPFAM" id="SSF103190">
    <property type="entry name" value="Sensory domain-like"/>
    <property type="match status" value="1"/>
</dbReference>
<evidence type="ECO:0000256" key="3">
    <source>
        <dbReference type="ARBA" id="ARBA00012438"/>
    </source>
</evidence>
<evidence type="ECO:0000256" key="4">
    <source>
        <dbReference type="ARBA" id="ARBA00022475"/>
    </source>
</evidence>
<keyword evidence="11 15" id="KW-1133">Transmembrane helix</keyword>
<dbReference type="PRINTS" id="PR00344">
    <property type="entry name" value="BCTRLSENSOR"/>
</dbReference>
<comment type="subcellular location">
    <subcellularLocation>
        <location evidence="2">Cell membrane</location>
        <topology evidence="2">Multi-pass membrane protein</topology>
    </subcellularLocation>
</comment>
<keyword evidence="8" id="KW-0547">Nucleotide-binding</keyword>
<dbReference type="SUPFAM" id="SSF47384">
    <property type="entry name" value="Homodimeric domain of signal transducing histidine kinase"/>
    <property type="match status" value="1"/>
</dbReference>
<dbReference type="Gene3D" id="3.30.565.10">
    <property type="entry name" value="Histidine kinase-like ATPase, C-terminal domain"/>
    <property type="match status" value="1"/>
</dbReference>
<keyword evidence="7 15" id="KW-0812">Transmembrane</keyword>
<reference evidence="17" key="1">
    <citation type="submission" date="2021-03" db="EMBL/GenBank/DDBJ databases">
        <title>novel species isolated from a fishpond in China.</title>
        <authorList>
            <person name="Lu H."/>
            <person name="Cai Z."/>
        </authorList>
    </citation>
    <scope>NUCLEOTIDE SEQUENCE</scope>
    <source>
        <strain evidence="17">JCM 30855</strain>
    </source>
</reference>
<dbReference type="InterPro" id="IPR003594">
    <property type="entry name" value="HATPase_dom"/>
</dbReference>
<comment type="caution">
    <text evidence="17">The sequence shown here is derived from an EMBL/GenBank/DDBJ whole genome shotgun (WGS) entry which is preliminary data.</text>
</comment>
<evidence type="ECO:0000256" key="5">
    <source>
        <dbReference type="ARBA" id="ARBA00022553"/>
    </source>
</evidence>
<dbReference type="InterPro" id="IPR036097">
    <property type="entry name" value="HisK_dim/P_sf"/>
</dbReference>
<dbReference type="Pfam" id="PF02743">
    <property type="entry name" value="dCache_1"/>
    <property type="match status" value="1"/>
</dbReference>
<evidence type="ECO:0000256" key="9">
    <source>
        <dbReference type="ARBA" id="ARBA00022777"/>
    </source>
</evidence>
<evidence type="ECO:0000256" key="11">
    <source>
        <dbReference type="ARBA" id="ARBA00022989"/>
    </source>
</evidence>
<evidence type="ECO:0000256" key="6">
    <source>
        <dbReference type="ARBA" id="ARBA00022679"/>
    </source>
</evidence>
<dbReference type="Gene3D" id="3.30.450.20">
    <property type="entry name" value="PAS domain"/>
    <property type="match status" value="2"/>
</dbReference>
<dbReference type="SUPFAM" id="SSF55874">
    <property type="entry name" value="ATPase domain of HSP90 chaperone/DNA topoisomerase II/histidine kinase"/>
    <property type="match status" value="1"/>
</dbReference>
<feature type="domain" description="Histidine kinase" evidence="16">
    <location>
        <begin position="376"/>
        <end position="587"/>
    </location>
</feature>
<keyword evidence="14" id="KW-0175">Coiled coil</keyword>
<dbReference type="PANTHER" id="PTHR43065">
    <property type="entry name" value="SENSOR HISTIDINE KINASE"/>
    <property type="match status" value="1"/>
</dbReference>
<dbReference type="GO" id="GO:0000155">
    <property type="term" value="F:phosphorelay sensor kinase activity"/>
    <property type="evidence" value="ECO:0007669"/>
    <property type="project" value="InterPro"/>
</dbReference>
<dbReference type="InterPro" id="IPR005467">
    <property type="entry name" value="His_kinase_dom"/>
</dbReference>
<feature type="transmembrane region" description="Helical" evidence="15">
    <location>
        <begin position="283"/>
        <end position="305"/>
    </location>
</feature>
<sequence>MLLVVLTWSLLALGVGVLAYRQGENSIEEQARQRLVELSSKLEIELDKYRTLPKVLTLHPTLGLALTNADASSLEAANKLLSRYNQYLSSDVVYLVDTRGITLASSNWQSPESFVGSDYRFRPYFQQALGGVAGSYFALGTVSGRRGYYFSYPVLQNEEVTGVLVIKVALSALEDSWLGDPFDFLLTDIHGVVFYSSYPGWNYQTLAALAPQVETQLLAQKQYGSGPIATLTKSSHMQKLLDEPGLRLEKDGRQVAFLQVHKDMSPVGWRLFALAPVSLIHQYVIWSLLLYSLLFVLVYLISFSWRRTVDARKQLAAINERLEHRVEERTAELSQSNEQLKEIIDKYRQTELTLKRTQNELIQAGKLAMLGEMAASINHELNQPLAAMRIYTETLQMLAKRGETRAVSDNADEILKLNKMMAKIIGQYKLFARKSAGKTGPVSVAETLSASLAILDSKIQKMGIHIEPQGLTETLQVMADAVPLEQVIINLLNNALQAVSDHPTPQIGLRVEVQDQQVVLLVEDNGPGFADDELDKVFEPFYTTKGQGLGLGLTISKRIVESFNGQIHAENRTRGGARFVVSLNRHMTEESL</sequence>
<keyword evidence="12" id="KW-0902">Two-component regulatory system</keyword>
<dbReference type="Gene3D" id="6.10.250.3020">
    <property type="match status" value="1"/>
</dbReference>
<proteinExistence type="predicted"/>
<dbReference type="InterPro" id="IPR017055">
    <property type="entry name" value="Sig_transdc_His_kinase_DctB"/>
</dbReference>
<dbReference type="Gene3D" id="1.10.287.130">
    <property type="match status" value="1"/>
</dbReference>
<evidence type="ECO:0000256" key="8">
    <source>
        <dbReference type="ARBA" id="ARBA00022741"/>
    </source>
</evidence>
<accession>A0A939DMS8</accession>
<dbReference type="CDD" id="cd00082">
    <property type="entry name" value="HisKA"/>
    <property type="match status" value="1"/>
</dbReference>
<dbReference type="InterPro" id="IPR004358">
    <property type="entry name" value="Sig_transdc_His_kin-like_C"/>
</dbReference>
<protein>
    <recommendedName>
        <fullName evidence="3">histidine kinase</fullName>
        <ecNumber evidence="3">2.7.13.3</ecNumber>
    </recommendedName>
</protein>
<dbReference type="PROSITE" id="PS50109">
    <property type="entry name" value="HIS_KIN"/>
    <property type="match status" value="1"/>
</dbReference>